<evidence type="ECO:0000259" key="5">
    <source>
        <dbReference type="PROSITE" id="PS51126"/>
    </source>
</evidence>
<dbReference type="OrthoDB" id="6260541at2759"/>
<dbReference type="InterPro" id="IPR001478">
    <property type="entry name" value="PDZ"/>
</dbReference>
<reference evidence="6" key="1">
    <citation type="submission" date="2022-07" db="EMBL/GenBank/DDBJ databases">
        <authorList>
            <person name="Trinca V."/>
            <person name="Uliana J.V.C."/>
            <person name="Torres T.T."/>
            <person name="Ward R.J."/>
            <person name="Monesi N."/>
        </authorList>
    </citation>
    <scope>NUCLEOTIDE SEQUENCE</scope>
    <source>
        <strain evidence="6">HSMRA1968</strain>
        <tissue evidence="6">Whole embryos</tissue>
    </source>
</reference>
<dbReference type="CDD" id="cd06789">
    <property type="entry name" value="PDZ_AFDN-like"/>
    <property type="match status" value="1"/>
</dbReference>
<dbReference type="InterPro" id="IPR037977">
    <property type="entry name" value="CBD_Afadin"/>
</dbReference>
<dbReference type="InterPro" id="IPR008984">
    <property type="entry name" value="SMAD_FHA_dom_sf"/>
</dbReference>
<evidence type="ECO:0000313" key="7">
    <source>
        <dbReference type="Proteomes" id="UP001151699"/>
    </source>
</evidence>
<dbReference type="CDD" id="cd15471">
    <property type="entry name" value="Myo5p-like_CBD_afadin"/>
    <property type="match status" value="1"/>
</dbReference>
<dbReference type="InterPro" id="IPR000253">
    <property type="entry name" value="FHA_dom"/>
</dbReference>
<dbReference type="FunFam" id="2.30.42.10:FF:000032">
    <property type="entry name" value="Afadin isoform A"/>
    <property type="match status" value="1"/>
</dbReference>
<dbReference type="EMBL" id="WJQU01000003">
    <property type="protein sequence ID" value="KAJ6640050.1"/>
    <property type="molecule type" value="Genomic_DNA"/>
</dbReference>
<dbReference type="PROSITE" id="PS50106">
    <property type="entry name" value="PDZ"/>
    <property type="match status" value="1"/>
</dbReference>
<dbReference type="SUPFAM" id="SSF49879">
    <property type="entry name" value="SMAD/FHA domain"/>
    <property type="match status" value="1"/>
</dbReference>
<feature type="region of interest" description="Disordered" evidence="2">
    <location>
        <begin position="302"/>
        <end position="338"/>
    </location>
</feature>
<feature type="domain" description="PDZ" evidence="3">
    <location>
        <begin position="734"/>
        <end position="819"/>
    </location>
</feature>
<dbReference type="Gene3D" id="2.30.42.10">
    <property type="match status" value="1"/>
</dbReference>
<feature type="domain" description="Ras-associating" evidence="4">
    <location>
        <begin position="25"/>
        <end position="116"/>
    </location>
</feature>
<dbReference type="SMART" id="SM00240">
    <property type="entry name" value="FHA"/>
    <property type="match status" value="1"/>
</dbReference>
<feature type="region of interest" description="Disordered" evidence="2">
    <location>
        <begin position="833"/>
        <end position="871"/>
    </location>
</feature>
<gene>
    <name evidence="6" type="primary">AFDN_1</name>
    <name evidence="6" type="ORF">Bhyg_12799</name>
</gene>
<comment type="caution">
    <text evidence="6">The sequence shown here is derived from an EMBL/GenBank/DDBJ whole genome shotgun (WGS) entry which is preliminary data.</text>
</comment>
<dbReference type="SUPFAM" id="SSF50156">
    <property type="entry name" value="PDZ domain-like"/>
    <property type="match status" value="1"/>
</dbReference>
<dbReference type="FunFam" id="3.10.20.90:FF:000033">
    <property type="entry name" value="afadin isoform X1"/>
    <property type="match status" value="1"/>
</dbReference>
<dbReference type="Pfam" id="PF00788">
    <property type="entry name" value="RA"/>
    <property type="match status" value="1"/>
</dbReference>
<dbReference type="GO" id="GO:0007155">
    <property type="term" value="P:cell adhesion"/>
    <property type="evidence" value="ECO:0007669"/>
    <property type="project" value="UniProtKB-KW"/>
</dbReference>
<dbReference type="Pfam" id="PF00498">
    <property type="entry name" value="FHA"/>
    <property type="match status" value="1"/>
</dbReference>
<dbReference type="Pfam" id="PF01843">
    <property type="entry name" value="DIL"/>
    <property type="match status" value="1"/>
</dbReference>
<keyword evidence="1" id="KW-0130">Cell adhesion</keyword>
<dbReference type="CDD" id="cd01781">
    <property type="entry name" value="RA2_Afadin"/>
    <property type="match status" value="1"/>
</dbReference>
<feature type="region of interest" description="Disordered" evidence="2">
    <location>
        <begin position="112"/>
        <end position="137"/>
    </location>
</feature>
<dbReference type="GO" id="GO:0005912">
    <property type="term" value="C:adherens junction"/>
    <property type="evidence" value="ECO:0007669"/>
    <property type="project" value="TreeGrafter"/>
</dbReference>
<dbReference type="InterPro" id="IPR000159">
    <property type="entry name" value="RA_dom"/>
</dbReference>
<dbReference type="SMART" id="SM01132">
    <property type="entry name" value="DIL"/>
    <property type="match status" value="1"/>
</dbReference>
<evidence type="ECO:0000256" key="2">
    <source>
        <dbReference type="SAM" id="MobiDB-lite"/>
    </source>
</evidence>
<dbReference type="Proteomes" id="UP001151699">
    <property type="component" value="Chromosome X"/>
</dbReference>
<feature type="compositionally biased region" description="Basic and acidic residues" evidence="2">
    <location>
        <begin position="302"/>
        <end position="312"/>
    </location>
</feature>
<feature type="compositionally biased region" description="Polar residues" evidence="2">
    <location>
        <begin position="313"/>
        <end position="338"/>
    </location>
</feature>
<proteinExistence type="predicted"/>
<feature type="region of interest" description="Disordered" evidence="2">
    <location>
        <begin position="1387"/>
        <end position="1424"/>
    </location>
</feature>
<feature type="non-terminal residue" evidence="6">
    <location>
        <position position="1"/>
    </location>
</feature>
<dbReference type="PROSITE" id="PS50200">
    <property type="entry name" value="RA"/>
    <property type="match status" value="1"/>
</dbReference>
<dbReference type="SMART" id="SM00314">
    <property type="entry name" value="RA"/>
    <property type="match status" value="1"/>
</dbReference>
<evidence type="ECO:0000259" key="4">
    <source>
        <dbReference type="PROSITE" id="PS50200"/>
    </source>
</evidence>
<protein>
    <submittedName>
        <fullName evidence="6">Afadin</fullName>
    </submittedName>
</protein>
<dbReference type="Pfam" id="PF00595">
    <property type="entry name" value="PDZ"/>
    <property type="match status" value="1"/>
</dbReference>
<dbReference type="Gene3D" id="2.60.200.20">
    <property type="match status" value="1"/>
</dbReference>
<feature type="region of interest" description="Disordered" evidence="2">
    <location>
        <begin position="1320"/>
        <end position="1351"/>
    </location>
</feature>
<feature type="region of interest" description="Disordered" evidence="2">
    <location>
        <begin position="1455"/>
        <end position="1487"/>
    </location>
</feature>
<evidence type="ECO:0000256" key="1">
    <source>
        <dbReference type="ARBA" id="ARBA00022889"/>
    </source>
</evidence>
<dbReference type="FunFam" id="2.60.200.20:FF:000024">
    <property type="entry name" value="afadin isoform X2"/>
    <property type="match status" value="1"/>
</dbReference>
<dbReference type="GO" id="GO:0007165">
    <property type="term" value="P:signal transduction"/>
    <property type="evidence" value="ECO:0007669"/>
    <property type="project" value="InterPro"/>
</dbReference>
<dbReference type="PANTHER" id="PTHR10398:SF2">
    <property type="entry name" value="AFADIN"/>
    <property type="match status" value="1"/>
</dbReference>
<dbReference type="InterPro" id="IPR036034">
    <property type="entry name" value="PDZ_sf"/>
</dbReference>
<feature type="domain" description="Dilute" evidence="5">
    <location>
        <begin position="411"/>
        <end position="639"/>
    </location>
</feature>
<sequence>MRRRRQQILEKKLQQFRSRDGGPDTGGTLKIYGESLCQDVPYKTLLLSIRDCAQAVVREMLAKYGLESSPLNYCLVQVNSDGTEYILDDDECPLSILMNHPTSRGSIMFHVRRRPADSQPRRRKKKPLGVQNGSNNVTVEREGPMLVEITHSGDGGRRVKLTAEPVEVGSANTNPLQLFGPSIQPRHCLISLHEGVCTVTPLHADALTFVNGHHIQQPTILHNGSVVMFGRVASYRFVDSQSDGRFNLALSQSQLDSACLYERDNNQFAQSSLGHRNNNETTAQNIDTINKNLIVDDKQSEYEHDANTETETKSVSSQKSDGSNVETRSSKMQAAETSGQEPILPAVLEFPETYQDAFLTQVISELDVNVPNFKLAPVYTLYLCARYRASTHYRPDLQPTERAHKLTIFLHNVANIIYSIVQEQYQDPKILSFWMANSSEFLHFLKSDRHISAFSVQAQDILTETVQNAFRNLVNCFRAELSQTLTQFLTEHIDHDSAAGLVLTVLGSVMALLRRCRVNAALTIQLFSQLFHYINCICFNKIVTNPHMCVEHWGKVISERLRILEVWALRQGLELAAECHLSKINQCADFLMASKSNVTEVQNLACRCFRLNSFQMAALLSQEKIPKNLVETAIRMAESVADELARGDGREVTLEESTELPLALLIPEDGFSCDVVRGIPPGLVDFVSPLQAAGMCRLAAQPTSIGLWTVYMHQYNQRSTSAMSSKHPQPEIQQIKLHKNSNGMGLSIVAAKGAGQERLGIYIKSVVPGGAADADGYLQAGDQLLKVDGQSLIGITQERAADYLVRTGQVVTLEVAKQGAIYHGLATLLQQPSPVIQRDEDNSKRSKPCNPRTYITCDSDSDESNRRVSERDMSRIGADMKPPLPMHAHQLPNSKSTPALHHVGNQNMVSNKSRSIHNLTGNVDHSFYQNLSACRAQNQSQPNLGERSQIATSQSTIISPTTSTLTSMNQTTLNRPTSAYFSSNSTSNFMPSQHQQPTQQNTMPYIISSPQQTQQQANFHRDTQPRMNQIMAPSMPNIAHSSFASNISASQSMQNVNMINPYNPLGHSNLMQQQINQQQQLNQTTLMRGKLNDMNEMLKRRNQRQQEMMPMHSLDGSSQISPIKQLPPTAPKPQTNRQTQMFKEELSPPLPPTATHPLFTPTSSGQNTTISPNVNSFGSVAPTQKQFHGSNPWEREEREKEQQLRREHVRHWRDLQISELSALQHRTPIQEEQLKALVLERDFERRVQESEEQEDSNSYGKENSVEMRLTQGGHMAIAGTIPTMKQADIKSIVPNTENNSEISSFPNYSAQHHGNIQPKSILKHNNNRNDEANSSSPSSPSKQAKSTSFAADDRLVTESSISHMARDLSNLSFNNYDSKDINDQFEIVASPTQPVRQTTPPPPPPERNSSYAVMSQKQQQSVRNSLGAPVQSMIDPQSHATPPMQQTKHLSYMNTKRNVGGPLSSTSNNINNNNNNNNNNQSNMPVGSVTQMSLSAMMANRDNKRVSFHDDDNNFVEVNPMIPEEAELDIVRDPNRFIQDSIDTMSPTSPESEWNSSMQPTPGNVLIFTLEMERKKTSPLVYRSFFYQFAFYFFEKFFFYCLIIDSLRLFNSVGKLLKT</sequence>
<dbReference type="GO" id="GO:0032880">
    <property type="term" value="P:regulation of protein localization"/>
    <property type="evidence" value="ECO:0007669"/>
    <property type="project" value="TreeGrafter"/>
</dbReference>
<organism evidence="6 7">
    <name type="scientific">Pseudolycoriella hygida</name>
    <dbReference type="NCBI Taxonomy" id="35572"/>
    <lineage>
        <taxon>Eukaryota</taxon>
        <taxon>Metazoa</taxon>
        <taxon>Ecdysozoa</taxon>
        <taxon>Arthropoda</taxon>
        <taxon>Hexapoda</taxon>
        <taxon>Insecta</taxon>
        <taxon>Pterygota</taxon>
        <taxon>Neoptera</taxon>
        <taxon>Endopterygota</taxon>
        <taxon>Diptera</taxon>
        <taxon>Nematocera</taxon>
        <taxon>Sciaroidea</taxon>
        <taxon>Sciaridae</taxon>
        <taxon>Pseudolycoriella</taxon>
    </lineage>
</organism>
<dbReference type="InterPro" id="IPR029071">
    <property type="entry name" value="Ubiquitin-like_domsf"/>
</dbReference>
<dbReference type="InterPro" id="IPR002710">
    <property type="entry name" value="Dilute_dom"/>
</dbReference>
<evidence type="ECO:0000313" key="6">
    <source>
        <dbReference type="EMBL" id="KAJ6640050.1"/>
    </source>
</evidence>
<dbReference type="SUPFAM" id="SSF54236">
    <property type="entry name" value="Ubiquitin-like"/>
    <property type="match status" value="1"/>
</dbReference>
<feature type="compositionally biased region" description="Polar residues" evidence="2">
    <location>
        <begin position="1407"/>
        <end position="1424"/>
    </location>
</feature>
<feature type="compositionally biased region" description="Low complexity" evidence="2">
    <location>
        <begin position="1464"/>
        <end position="1483"/>
    </location>
</feature>
<dbReference type="Gene3D" id="3.10.20.90">
    <property type="entry name" value="Phosphatidylinositol 3-kinase Catalytic Subunit, Chain A, domain 1"/>
    <property type="match status" value="1"/>
</dbReference>
<dbReference type="SMART" id="SM00228">
    <property type="entry name" value="PDZ"/>
    <property type="match status" value="1"/>
</dbReference>
<name>A0A9Q0RZP0_9DIPT</name>
<dbReference type="GO" id="GO:0050839">
    <property type="term" value="F:cell adhesion molecule binding"/>
    <property type="evidence" value="ECO:0007669"/>
    <property type="project" value="TreeGrafter"/>
</dbReference>
<dbReference type="PANTHER" id="PTHR10398">
    <property type="entry name" value="AFADIN"/>
    <property type="match status" value="1"/>
</dbReference>
<keyword evidence="7" id="KW-1185">Reference proteome</keyword>
<dbReference type="PROSITE" id="PS51126">
    <property type="entry name" value="DILUTE"/>
    <property type="match status" value="1"/>
</dbReference>
<dbReference type="InterPro" id="IPR028842">
    <property type="entry name" value="Afadin"/>
</dbReference>
<evidence type="ECO:0000259" key="3">
    <source>
        <dbReference type="PROSITE" id="PS50106"/>
    </source>
</evidence>
<accession>A0A9Q0RZP0</accession>